<evidence type="ECO:0000313" key="1">
    <source>
        <dbReference type="EMBL" id="QJC54339.1"/>
    </source>
</evidence>
<dbReference type="Gene3D" id="1.20.1270.360">
    <property type="match status" value="1"/>
</dbReference>
<dbReference type="Pfam" id="PF03860">
    <property type="entry name" value="Csp"/>
    <property type="match status" value="1"/>
</dbReference>
<dbReference type="InterPro" id="IPR044543">
    <property type="entry name" value="YHJQ-like"/>
</dbReference>
<organism evidence="1 2">
    <name type="scientific">Paenibacillus albicereus</name>
    <dbReference type="NCBI Taxonomy" id="2726185"/>
    <lineage>
        <taxon>Bacteria</taxon>
        <taxon>Bacillati</taxon>
        <taxon>Bacillota</taxon>
        <taxon>Bacilli</taxon>
        <taxon>Bacillales</taxon>
        <taxon>Paenibacillaceae</taxon>
        <taxon>Paenibacillus</taxon>
    </lineage>
</organism>
<dbReference type="EMBL" id="CP051428">
    <property type="protein sequence ID" value="QJC54339.1"/>
    <property type="molecule type" value="Genomic_DNA"/>
</dbReference>
<reference evidence="1 2" key="1">
    <citation type="submission" date="2020-04" db="EMBL/GenBank/DDBJ databases">
        <title>Novel Paenibacillus strain UniB2 isolated from commercial digestive syrup.</title>
        <authorList>
            <person name="Thorat V."/>
            <person name="Kirdat K."/>
            <person name="Tiwarekar B."/>
            <person name="Yadav A."/>
        </authorList>
    </citation>
    <scope>NUCLEOTIDE SEQUENCE [LARGE SCALE GENOMIC DNA]</scope>
    <source>
        <strain evidence="1 2">UniB2</strain>
    </source>
</reference>
<sequence>MERKMKECLDACLACISACNHCLDACLEEEHAAMMKACIRLDRDCADLCGMAIQMMTRNSPFVKEFMLLCAQACDLCAEECAKHDHDHCQACAEACRACSRACMAMAV</sequence>
<dbReference type="InterPro" id="IPR005560">
    <property type="entry name" value="Csp_YhjQ"/>
</dbReference>
<dbReference type="Proteomes" id="UP000502136">
    <property type="component" value="Chromosome"/>
</dbReference>
<protein>
    <submittedName>
        <fullName evidence="1">Four-helix bundle copper-binding protein</fullName>
    </submittedName>
</protein>
<proteinExistence type="predicted"/>
<keyword evidence="2" id="KW-1185">Reference proteome</keyword>
<gene>
    <name evidence="1" type="ORF">HGI30_11815</name>
</gene>
<dbReference type="CDD" id="cd08026">
    <property type="entry name" value="DUF326"/>
    <property type="match status" value="1"/>
</dbReference>
<evidence type="ECO:0000313" key="2">
    <source>
        <dbReference type="Proteomes" id="UP000502136"/>
    </source>
</evidence>
<dbReference type="PANTHER" id="PTHR37310">
    <property type="entry name" value="CYTOPLASMIC PROTEIN-RELATED"/>
    <property type="match status" value="1"/>
</dbReference>
<dbReference type="KEGG" id="palr:HGI30_11815"/>
<dbReference type="AlphaFoldDB" id="A0A6H2H419"/>
<accession>A0A6H2H419</accession>
<dbReference type="PANTHER" id="PTHR37310:SF1">
    <property type="entry name" value="CYTOPLASMIC PROTEIN"/>
    <property type="match status" value="1"/>
</dbReference>
<name>A0A6H2H419_9BACL</name>